<dbReference type="Gene3D" id="3.30.110.60">
    <property type="entry name" value="YhbY-like"/>
    <property type="match status" value="1"/>
</dbReference>
<name>A0A011NRK9_9PROT</name>
<evidence type="ECO:0000256" key="2">
    <source>
        <dbReference type="PROSITE-ProRule" id="PRU00626"/>
    </source>
</evidence>
<protein>
    <submittedName>
        <fullName evidence="5">RNA-binding protein</fullName>
    </submittedName>
</protein>
<dbReference type="PROSITE" id="PS51295">
    <property type="entry name" value="CRM"/>
    <property type="match status" value="1"/>
</dbReference>
<sequence length="119" mass="13476">MLNLSSDERRVLRARAHSLQPVVSISQNGLSDAVVREVDVNLNSHELIKIRVYNDDRQAREQFLATLCERLDAAAVQHIGKLLVIWRPRAADLAQLARPRQKRNEPRRSKRSFQGGSGA</sequence>
<dbReference type="InterPro" id="IPR001890">
    <property type="entry name" value="RNA-binding_CRM"/>
</dbReference>
<evidence type="ECO:0000256" key="1">
    <source>
        <dbReference type="ARBA" id="ARBA00022884"/>
    </source>
</evidence>
<dbReference type="PANTHER" id="PTHR40065">
    <property type="entry name" value="RNA-BINDING PROTEIN YHBY"/>
    <property type="match status" value="1"/>
</dbReference>
<feature type="region of interest" description="Disordered" evidence="3">
    <location>
        <begin position="96"/>
        <end position="119"/>
    </location>
</feature>
<evidence type="ECO:0000259" key="4">
    <source>
        <dbReference type="PROSITE" id="PS51295"/>
    </source>
</evidence>
<dbReference type="SMART" id="SM01103">
    <property type="entry name" value="CRS1_YhbY"/>
    <property type="match status" value="1"/>
</dbReference>
<dbReference type="EMBL" id="JEMX01000087">
    <property type="protein sequence ID" value="EXI77941.1"/>
    <property type="molecule type" value="Genomic_DNA"/>
</dbReference>
<dbReference type="Proteomes" id="UP000021816">
    <property type="component" value="Unassembled WGS sequence"/>
</dbReference>
<comment type="caution">
    <text evidence="5">The sequence shown here is derived from an EMBL/GenBank/DDBJ whole genome shotgun (WGS) entry which is preliminary data.</text>
</comment>
<reference evidence="5 6" key="1">
    <citation type="submission" date="2014-02" db="EMBL/GenBank/DDBJ databases">
        <title>Expanding our view of genomic diversity in Candidatus Accumulibacter clades.</title>
        <authorList>
            <person name="Skennerton C.T."/>
            <person name="Barr J.J."/>
            <person name="Slater F.R."/>
            <person name="Bond P.L."/>
            <person name="Tyson G.W."/>
        </authorList>
    </citation>
    <scope>NUCLEOTIDE SEQUENCE [LARGE SCALE GENOMIC DNA]</scope>
    <source>
        <strain evidence="6">BA-92</strain>
    </source>
</reference>
<organism evidence="5 6">
    <name type="scientific">Candidatus Accumulibacter appositus</name>
    <dbReference type="NCBI Taxonomy" id="1454003"/>
    <lineage>
        <taxon>Bacteria</taxon>
        <taxon>Pseudomonadati</taxon>
        <taxon>Pseudomonadota</taxon>
        <taxon>Betaproteobacteria</taxon>
        <taxon>Candidatus Accumulibacter</taxon>
    </lineage>
</organism>
<gene>
    <name evidence="5" type="ORF">AW10_03428</name>
</gene>
<evidence type="ECO:0000313" key="5">
    <source>
        <dbReference type="EMBL" id="EXI77941.1"/>
    </source>
</evidence>
<dbReference type="InterPro" id="IPR035920">
    <property type="entry name" value="YhbY-like_sf"/>
</dbReference>
<dbReference type="AlphaFoldDB" id="A0A011NRK9"/>
<dbReference type="InterPro" id="IPR051925">
    <property type="entry name" value="RNA-binding_domain"/>
</dbReference>
<dbReference type="PANTHER" id="PTHR40065:SF3">
    <property type="entry name" value="RNA-BINDING PROTEIN YHBY"/>
    <property type="match status" value="1"/>
</dbReference>
<evidence type="ECO:0000256" key="3">
    <source>
        <dbReference type="SAM" id="MobiDB-lite"/>
    </source>
</evidence>
<dbReference type="Pfam" id="PF01985">
    <property type="entry name" value="CRS1_YhbY"/>
    <property type="match status" value="1"/>
</dbReference>
<keyword evidence="1 2" id="KW-0694">RNA-binding</keyword>
<dbReference type="GO" id="GO:0003723">
    <property type="term" value="F:RNA binding"/>
    <property type="evidence" value="ECO:0007669"/>
    <property type="project" value="UniProtKB-UniRule"/>
</dbReference>
<dbReference type="SUPFAM" id="SSF75471">
    <property type="entry name" value="YhbY-like"/>
    <property type="match status" value="1"/>
</dbReference>
<dbReference type="STRING" id="1454003.AW10_03428"/>
<accession>A0A011NRK9</accession>
<evidence type="ECO:0000313" key="6">
    <source>
        <dbReference type="Proteomes" id="UP000021816"/>
    </source>
</evidence>
<proteinExistence type="predicted"/>
<dbReference type="PATRIC" id="fig|1454003.3.peg.3480"/>
<feature type="domain" description="CRM" evidence="4">
    <location>
        <begin position="2"/>
        <end position="98"/>
    </location>
</feature>